<dbReference type="Gene3D" id="3.20.20.450">
    <property type="entry name" value="EAL domain"/>
    <property type="match status" value="1"/>
</dbReference>
<dbReference type="GO" id="GO:0071111">
    <property type="term" value="F:cyclic-guanylate-specific phosphodiesterase activity"/>
    <property type="evidence" value="ECO:0007669"/>
    <property type="project" value="InterPro"/>
</dbReference>
<dbReference type="RefSeq" id="WP_006710911.1">
    <property type="nucleotide sequence ID" value="NZ_AFWF01000038.1"/>
</dbReference>
<protein>
    <recommendedName>
        <fullName evidence="1">EAL domain-containing protein</fullName>
    </recommendedName>
</protein>
<feature type="non-terminal residue" evidence="2">
    <location>
        <position position="1"/>
    </location>
</feature>
<accession>F9RYH0</accession>
<dbReference type="PANTHER" id="PTHR33121">
    <property type="entry name" value="CYCLIC DI-GMP PHOSPHODIESTERASE PDEF"/>
    <property type="match status" value="1"/>
</dbReference>
<evidence type="ECO:0000313" key="3">
    <source>
        <dbReference type="Proteomes" id="UP000004605"/>
    </source>
</evidence>
<dbReference type="Pfam" id="PF00563">
    <property type="entry name" value="EAL"/>
    <property type="match status" value="1"/>
</dbReference>
<dbReference type="SMART" id="SM00052">
    <property type="entry name" value="EAL"/>
    <property type="match status" value="1"/>
</dbReference>
<dbReference type="OrthoDB" id="9812358at2"/>
<proteinExistence type="predicted"/>
<dbReference type="InterPro" id="IPR001633">
    <property type="entry name" value="EAL_dom"/>
</dbReference>
<comment type="caution">
    <text evidence="2">The sequence shown here is derived from an EMBL/GenBank/DDBJ whole genome shotgun (WGS) entry which is preliminary data.</text>
</comment>
<dbReference type="InterPro" id="IPR035919">
    <property type="entry name" value="EAL_sf"/>
</dbReference>
<dbReference type="PROSITE" id="PS50883">
    <property type="entry name" value="EAL"/>
    <property type="match status" value="1"/>
</dbReference>
<gene>
    <name evidence="2" type="ORF">VII00023_03008</name>
</gene>
<dbReference type="PANTHER" id="PTHR33121:SF79">
    <property type="entry name" value="CYCLIC DI-GMP PHOSPHODIESTERASE PDED-RELATED"/>
    <property type="match status" value="1"/>
</dbReference>
<dbReference type="Proteomes" id="UP000004605">
    <property type="component" value="Unassembled WGS sequence"/>
</dbReference>
<dbReference type="CDD" id="cd01948">
    <property type="entry name" value="EAL"/>
    <property type="match status" value="1"/>
</dbReference>
<dbReference type="SUPFAM" id="SSF141868">
    <property type="entry name" value="EAL domain-like"/>
    <property type="match status" value="1"/>
</dbReference>
<keyword evidence="3" id="KW-1185">Reference proteome</keyword>
<dbReference type="AlphaFoldDB" id="F9RYH0"/>
<organism evidence="2 3">
    <name type="scientific">Vibrio ichthyoenteri ATCC 700023</name>
    <dbReference type="NCBI Taxonomy" id="870968"/>
    <lineage>
        <taxon>Bacteria</taxon>
        <taxon>Pseudomonadati</taxon>
        <taxon>Pseudomonadota</taxon>
        <taxon>Gammaproteobacteria</taxon>
        <taxon>Vibrionales</taxon>
        <taxon>Vibrionaceae</taxon>
        <taxon>Vibrio</taxon>
    </lineage>
</organism>
<name>F9RYH0_9VIBR</name>
<dbReference type="InterPro" id="IPR050706">
    <property type="entry name" value="Cyclic-di-GMP_PDE-like"/>
</dbReference>
<feature type="domain" description="EAL" evidence="1">
    <location>
        <begin position="1"/>
        <end position="159"/>
    </location>
</feature>
<reference evidence="2 3" key="1">
    <citation type="journal article" date="2012" name="Int. J. Syst. Evol. Microbiol.">
        <title>Vibrio caribbeanicus sp. nov., isolated from the marine sponge Scleritoderma cyanea.</title>
        <authorList>
            <person name="Hoffmann M."/>
            <person name="Monday S.R."/>
            <person name="Allard M.W."/>
            <person name="Strain E.A."/>
            <person name="Whittaker P."/>
            <person name="Naum M."/>
            <person name="McCarthy P.J."/>
            <person name="Lopez J.V."/>
            <person name="Fischer M."/>
            <person name="Brown E.W."/>
        </authorList>
    </citation>
    <scope>NUCLEOTIDE SEQUENCE [LARGE SCALE GENOMIC DNA]</scope>
    <source>
        <strain evidence="2 3">ATCC 700023</strain>
    </source>
</reference>
<evidence type="ECO:0000313" key="2">
    <source>
        <dbReference type="EMBL" id="EGU46387.1"/>
    </source>
</evidence>
<sequence length="170" mass="18763">APKQLLHPGFIDLVVSTAQRHRLSNNLLVLELTENVFIEDLCAVQPTLTTLQEMGFSIALDDFGTGFSSLSYLNALPITEIKIDRSFIIKMMEDQSSLNIVKTIIAIAQSNELNIVAEGVENLEQQTILQRLGCTTIQGYFYSKPVPLDNIIAMTNEETFSSSLLIGSPT</sequence>
<evidence type="ECO:0000259" key="1">
    <source>
        <dbReference type="PROSITE" id="PS50883"/>
    </source>
</evidence>
<dbReference type="EMBL" id="AFWF01000038">
    <property type="protein sequence ID" value="EGU46387.1"/>
    <property type="molecule type" value="Genomic_DNA"/>
</dbReference>